<protein>
    <submittedName>
        <fullName evidence="2">Uncharacterized protein</fullName>
    </submittedName>
</protein>
<sequence length="392" mass="44502">MSTNDNATIQSRVQSALSQVGSYGQQSQNREKYRFTSKGPSAQARFRDNDLTRLNDSTHLEKIVEYTWNDALKATVYGMIGSTVNPLSPGGSEMVEHVHLNMDKIRSLITVAETQDFKDTLKGNLEGQIVQLLASSVSVNYTDHLFSEFQVADCLAATVLGLLTSEGSYDDRREISKDLWKDNCQRRSISDVERLLNHSLNSLFTFDPEGKKTHKIVSSFSIEPSLSPDKFDSFIQERREEANKEKIKAESRVGNLDIPDYYGSFLDGVQKRRDSLREEYLTRKRAELETVVSDQSHLTEGNWRENGDLTPMLYPVKMQNGELAVHKLDEDKATEFISLNQPPVVHLWESIEGDKSHSDNTIFPDECTVRERLKAIGIDDQPSESQRSEWDV</sequence>
<evidence type="ECO:0000313" key="2">
    <source>
        <dbReference type="EMBL" id="OCF60909.1"/>
    </source>
</evidence>
<dbReference type="Proteomes" id="UP000092583">
    <property type="component" value="Unassembled WGS sequence"/>
</dbReference>
<dbReference type="OrthoDB" id="10646524at2759"/>
<evidence type="ECO:0000256" key="1">
    <source>
        <dbReference type="SAM" id="MobiDB-lite"/>
    </source>
</evidence>
<feature type="region of interest" description="Disordered" evidence="1">
    <location>
        <begin position="1"/>
        <end position="46"/>
    </location>
</feature>
<proteinExistence type="predicted"/>
<reference evidence="2 3" key="1">
    <citation type="submission" date="2013-07" db="EMBL/GenBank/DDBJ databases">
        <title>The Genome Sequence of Kwoniella mangroviensis CBS10435.</title>
        <authorList>
            <consortium name="The Broad Institute Genome Sequencing Platform"/>
            <person name="Cuomo C."/>
            <person name="Litvintseva A."/>
            <person name="Chen Y."/>
            <person name="Heitman J."/>
            <person name="Sun S."/>
            <person name="Springer D."/>
            <person name="Dromer F."/>
            <person name="Young S.K."/>
            <person name="Zeng Q."/>
            <person name="Gargeya S."/>
            <person name="Fitzgerald M."/>
            <person name="Abouelleil A."/>
            <person name="Alvarado L."/>
            <person name="Berlin A.M."/>
            <person name="Chapman S.B."/>
            <person name="Dewar J."/>
            <person name="Goldberg J."/>
            <person name="Griggs A."/>
            <person name="Gujja S."/>
            <person name="Hansen M."/>
            <person name="Howarth C."/>
            <person name="Imamovic A."/>
            <person name="Larimer J."/>
            <person name="McCowan C."/>
            <person name="Murphy C."/>
            <person name="Pearson M."/>
            <person name="Priest M."/>
            <person name="Roberts A."/>
            <person name="Saif S."/>
            <person name="Shea T."/>
            <person name="Sykes S."/>
            <person name="Wortman J."/>
            <person name="Nusbaum C."/>
            <person name="Birren B."/>
        </authorList>
    </citation>
    <scope>NUCLEOTIDE SEQUENCE [LARGE SCALE GENOMIC DNA]</scope>
    <source>
        <strain evidence="2 3">CBS 10435</strain>
    </source>
</reference>
<keyword evidence="3" id="KW-1185">Reference proteome</keyword>
<dbReference type="EMBL" id="KI669459">
    <property type="protein sequence ID" value="OCF60909.1"/>
    <property type="molecule type" value="Genomic_DNA"/>
</dbReference>
<organism evidence="2 3">
    <name type="scientific">Kwoniella mangroviensis CBS 10435</name>
    <dbReference type="NCBI Taxonomy" id="1331196"/>
    <lineage>
        <taxon>Eukaryota</taxon>
        <taxon>Fungi</taxon>
        <taxon>Dikarya</taxon>
        <taxon>Basidiomycota</taxon>
        <taxon>Agaricomycotina</taxon>
        <taxon>Tremellomycetes</taxon>
        <taxon>Tremellales</taxon>
        <taxon>Cryptococcaceae</taxon>
        <taxon>Kwoniella</taxon>
    </lineage>
</organism>
<feature type="compositionally biased region" description="Polar residues" evidence="1">
    <location>
        <begin position="1"/>
        <end position="28"/>
    </location>
</feature>
<name>A0A1B9IZE8_9TREE</name>
<reference evidence="3" key="2">
    <citation type="submission" date="2013-12" db="EMBL/GenBank/DDBJ databases">
        <title>Evolution of pathogenesis and genome organization in the Tremellales.</title>
        <authorList>
            <person name="Cuomo C."/>
            <person name="Litvintseva A."/>
            <person name="Heitman J."/>
            <person name="Chen Y."/>
            <person name="Sun S."/>
            <person name="Springer D."/>
            <person name="Dromer F."/>
            <person name="Young S."/>
            <person name="Zeng Q."/>
            <person name="Chapman S."/>
            <person name="Gujja S."/>
            <person name="Saif S."/>
            <person name="Birren B."/>
        </authorList>
    </citation>
    <scope>NUCLEOTIDE SEQUENCE [LARGE SCALE GENOMIC DNA]</scope>
    <source>
        <strain evidence="3">CBS 10435</strain>
    </source>
</reference>
<accession>A0A1B9IZE8</accession>
<evidence type="ECO:0000313" key="3">
    <source>
        <dbReference type="Proteomes" id="UP000092583"/>
    </source>
</evidence>
<gene>
    <name evidence="2" type="ORF">L486_00553</name>
</gene>
<dbReference type="AlphaFoldDB" id="A0A1B9IZE8"/>